<dbReference type="AlphaFoldDB" id="A0A429X1R6"/>
<keyword evidence="1" id="KW-0812">Transmembrane</keyword>
<evidence type="ECO:0000313" key="2">
    <source>
        <dbReference type="EMBL" id="GIN98133.1"/>
    </source>
</evidence>
<dbReference type="OrthoDB" id="2456654at2"/>
<evidence type="ECO:0008006" key="6">
    <source>
        <dbReference type="Google" id="ProtNLM"/>
    </source>
</evidence>
<comment type="caution">
    <text evidence="3">The sequence shown here is derived from an EMBL/GenBank/DDBJ whole genome shotgun (WGS) entry which is preliminary data.</text>
</comment>
<gene>
    <name evidence="3" type="ORF">D5F11_022570</name>
    <name evidence="2" type="ORF">J6TS1_40030</name>
</gene>
<dbReference type="EMBL" id="QYTW02000034">
    <property type="protein sequence ID" value="RST57406.1"/>
    <property type="molecule type" value="Genomic_DNA"/>
</dbReference>
<sequence length="73" mass="8578">MGFENDSFAFFPFGALFCLTLFCFAAVRIFEIRYRYRASKQGDRNITSILQIRLAKGELDEAEYERLKDLLIK</sequence>
<dbReference type="EMBL" id="BORJ01000012">
    <property type="protein sequence ID" value="GIN98133.1"/>
    <property type="molecule type" value="Genomic_DNA"/>
</dbReference>
<keyword evidence="1" id="KW-0472">Membrane</keyword>
<evidence type="ECO:0000313" key="5">
    <source>
        <dbReference type="Proteomes" id="UP000680670"/>
    </source>
</evidence>
<evidence type="ECO:0000256" key="1">
    <source>
        <dbReference type="SAM" id="Phobius"/>
    </source>
</evidence>
<keyword evidence="1" id="KW-1133">Transmembrane helix</keyword>
<protein>
    <recommendedName>
        <fullName evidence="6">SHOCT domain-containing protein</fullName>
    </recommendedName>
</protein>
<reference evidence="2 5" key="2">
    <citation type="submission" date="2021-03" db="EMBL/GenBank/DDBJ databases">
        <title>Antimicrobial resistance genes in bacteria isolated from Japanese honey, and their potential for conferring macrolide and lincosamide resistance in the American foulbrood pathogen Paenibacillus larvae.</title>
        <authorList>
            <person name="Okamoto M."/>
            <person name="Kumagai M."/>
            <person name="Kanamori H."/>
            <person name="Takamatsu D."/>
        </authorList>
    </citation>
    <scope>NUCLEOTIDE SEQUENCE [LARGE SCALE GENOMIC DNA]</scope>
    <source>
        <strain evidence="2 5">J6TS1</strain>
    </source>
</reference>
<dbReference type="Proteomes" id="UP000287296">
    <property type="component" value="Unassembled WGS sequence"/>
</dbReference>
<organism evidence="3 4">
    <name type="scientific">Siminovitchia terrae</name>
    <name type="common">Bacillus terrae</name>
    <dbReference type="NCBI Taxonomy" id="1914933"/>
    <lineage>
        <taxon>Bacteria</taxon>
        <taxon>Bacillati</taxon>
        <taxon>Bacillota</taxon>
        <taxon>Bacilli</taxon>
        <taxon>Bacillales</taxon>
        <taxon>Bacillaceae</taxon>
        <taxon>Siminovitchia</taxon>
    </lineage>
</organism>
<feature type="transmembrane region" description="Helical" evidence="1">
    <location>
        <begin position="12"/>
        <end position="30"/>
    </location>
</feature>
<evidence type="ECO:0000313" key="4">
    <source>
        <dbReference type="Proteomes" id="UP000287296"/>
    </source>
</evidence>
<dbReference type="Proteomes" id="UP000680670">
    <property type="component" value="Unassembled WGS sequence"/>
</dbReference>
<keyword evidence="5" id="KW-1185">Reference proteome</keyword>
<evidence type="ECO:0000313" key="3">
    <source>
        <dbReference type="EMBL" id="RST57406.1"/>
    </source>
</evidence>
<accession>A0A429X1R6</accession>
<name>A0A429X1R6_SIMTE</name>
<dbReference type="RefSeq" id="WP_120118456.1">
    <property type="nucleotide sequence ID" value="NZ_BORJ01000012.1"/>
</dbReference>
<proteinExistence type="predicted"/>
<reference evidence="3 4" key="1">
    <citation type="submission" date="2018-12" db="EMBL/GenBank/DDBJ databases">
        <authorList>
            <person name="Sun L."/>
            <person name="Chen Z."/>
        </authorList>
    </citation>
    <scope>NUCLEOTIDE SEQUENCE [LARGE SCALE GENOMIC DNA]</scope>
    <source>
        <strain evidence="3 4">LMG 29736</strain>
    </source>
</reference>